<feature type="signal peptide" evidence="1">
    <location>
        <begin position="1"/>
        <end position="19"/>
    </location>
</feature>
<keyword evidence="4" id="KW-1185">Reference proteome</keyword>
<dbReference type="PANTHER" id="PTHR18945">
    <property type="entry name" value="NEUROTRANSMITTER GATED ION CHANNEL"/>
    <property type="match status" value="1"/>
</dbReference>
<sequence>MSGLFLSTFHLILLLQVYGDEDRLFNDLLKSYNKFVKPTGLVSASIGLSINDIIEFEDDIITFNVWEERVWNDSRLSWSPEEYNIDTINIPLKEIWSPDITIYNKARKEIDLVDALVMINNDGSLMYVPAKLITVRCTLDGKVYTCNFKYGSWTYDGFKMDLDIKGDKKVDLSHYSGKYKIIESGAFRHEQHYSCCPEPYIDVTFKVTIAKN</sequence>
<dbReference type="Pfam" id="PF02931">
    <property type="entry name" value="Neur_chan_LBD"/>
    <property type="match status" value="1"/>
</dbReference>
<dbReference type="Proteomes" id="UP000549394">
    <property type="component" value="Unassembled WGS sequence"/>
</dbReference>
<dbReference type="InterPro" id="IPR006201">
    <property type="entry name" value="Neur_channel"/>
</dbReference>
<name>A0A7I8VUE5_9ANNE</name>
<gene>
    <name evidence="3" type="ORF">DGYR_LOCUS7440</name>
</gene>
<dbReference type="Gene3D" id="2.70.170.10">
    <property type="entry name" value="Neurotransmitter-gated ion-channel ligand-binding domain"/>
    <property type="match status" value="1"/>
</dbReference>
<feature type="domain" description="Neurotransmitter-gated ion-channel ligand-binding" evidence="2">
    <location>
        <begin position="21"/>
        <end position="210"/>
    </location>
</feature>
<accession>A0A7I8VUE5</accession>
<evidence type="ECO:0000256" key="1">
    <source>
        <dbReference type="SAM" id="SignalP"/>
    </source>
</evidence>
<organism evidence="3 4">
    <name type="scientific">Dimorphilus gyrociliatus</name>
    <dbReference type="NCBI Taxonomy" id="2664684"/>
    <lineage>
        <taxon>Eukaryota</taxon>
        <taxon>Metazoa</taxon>
        <taxon>Spiralia</taxon>
        <taxon>Lophotrochozoa</taxon>
        <taxon>Annelida</taxon>
        <taxon>Polychaeta</taxon>
        <taxon>Polychaeta incertae sedis</taxon>
        <taxon>Dinophilidae</taxon>
        <taxon>Dimorphilus</taxon>
    </lineage>
</organism>
<dbReference type="GO" id="GO:0004888">
    <property type="term" value="F:transmembrane signaling receptor activity"/>
    <property type="evidence" value="ECO:0007669"/>
    <property type="project" value="InterPro"/>
</dbReference>
<evidence type="ECO:0000313" key="4">
    <source>
        <dbReference type="Proteomes" id="UP000549394"/>
    </source>
</evidence>
<feature type="chain" id="PRO_5029880965" evidence="1">
    <location>
        <begin position="20"/>
        <end position="212"/>
    </location>
</feature>
<evidence type="ECO:0000313" key="3">
    <source>
        <dbReference type="EMBL" id="CAD5119156.1"/>
    </source>
</evidence>
<dbReference type="GO" id="GO:0016020">
    <property type="term" value="C:membrane"/>
    <property type="evidence" value="ECO:0007669"/>
    <property type="project" value="InterPro"/>
</dbReference>
<dbReference type="OrthoDB" id="410315at2759"/>
<reference evidence="3 4" key="1">
    <citation type="submission" date="2020-08" db="EMBL/GenBank/DDBJ databases">
        <authorList>
            <person name="Hejnol A."/>
        </authorList>
    </citation>
    <scope>NUCLEOTIDE SEQUENCE [LARGE SCALE GENOMIC DNA]</scope>
</reference>
<proteinExistence type="predicted"/>
<keyword evidence="1" id="KW-0732">Signal</keyword>
<dbReference type="AlphaFoldDB" id="A0A7I8VUE5"/>
<protein>
    <submittedName>
        <fullName evidence="3">DgyrCDS7794</fullName>
    </submittedName>
</protein>
<evidence type="ECO:0000259" key="2">
    <source>
        <dbReference type="Pfam" id="PF02931"/>
    </source>
</evidence>
<dbReference type="SUPFAM" id="SSF63712">
    <property type="entry name" value="Nicotinic receptor ligand binding domain-like"/>
    <property type="match status" value="1"/>
</dbReference>
<dbReference type="InterPro" id="IPR036734">
    <property type="entry name" value="Neur_chan_lig-bd_sf"/>
</dbReference>
<dbReference type="GO" id="GO:0005230">
    <property type="term" value="F:extracellular ligand-gated monoatomic ion channel activity"/>
    <property type="evidence" value="ECO:0007669"/>
    <property type="project" value="InterPro"/>
</dbReference>
<dbReference type="EMBL" id="CAJFCJ010000009">
    <property type="protein sequence ID" value="CAD5119156.1"/>
    <property type="molecule type" value="Genomic_DNA"/>
</dbReference>
<comment type="caution">
    <text evidence="3">The sequence shown here is derived from an EMBL/GenBank/DDBJ whole genome shotgun (WGS) entry which is preliminary data.</text>
</comment>
<dbReference type="InterPro" id="IPR006202">
    <property type="entry name" value="Neur_chan_lig-bd"/>
</dbReference>